<dbReference type="InterPro" id="IPR000524">
    <property type="entry name" value="Tscrpt_reg_HTH_GntR"/>
</dbReference>
<dbReference type="PANTHER" id="PTHR46577:SF1">
    <property type="entry name" value="HTH-TYPE TRANSCRIPTIONAL REGULATORY PROTEIN GABR"/>
    <property type="match status" value="1"/>
</dbReference>
<dbReference type="AlphaFoldDB" id="A0A6L6G9T8"/>
<dbReference type="SUPFAM" id="SSF46785">
    <property type="entry name" value="Winged helix' DNA-binding domain"/>
    <property type="match status" value="1"/>
</dbReference>
<dbReference type="InterPro" id="IPR036388">
    <property type="entry name" value="WH-like_DNA-bd_sf"/>
</dbReference>
<name>A0A6L6G9T8_STRUB</name>
<dbReference type="SUPFAM" id="SSF53383">
    <property type="entry name" value="PLP-dependent transferases"/>
    <property type="match status" value="1"/>
</dbReference>
<dbReference type="InterPro" id="IPR015421">
    <property type="entry name" value="PyrdxlP-dep_Trfase_major"/>
</dbReference>
<keyword evidence="2 7" id="KW-0032">Aminotransferase</keyword>
<dbReference type="InterPro" id="IPR051446">
    <property type="entry name" value="HTH_trans_reg/aminotransferase"/>
</dbReference>
<comment type="similarity">
    <text evidence="1">In the C-terminal section; belongs to the class-I pyridoxal-phosphate-dependent aminotransferase family.</text>
</comment>
<keyword evidence="5" id="KW-0238">DNA-binding</keyword>
<keyword evidence="3" id="KW-0663">Pyridoxal phosphate</keyword>
<dbReference type="InterPro" id="IPR015424">
    <property type="entry name" value="PyrdxlP-dep_Trfase"/>
</dbReference>
<evidence type="ECO:0000256" key="6">
    <source>
        <dbReference type="ARBA" id="ARBA00023163"/>
    </source>
</evidence>
<dbReference type="SMART" id="SM00345">
    <property type="entry name" value="HTH_GNTR"/>
    <property type="match status" value="1"/>
</dbReference>
<dbReference type="EMBL" id="WLXI01000056">
    <property type="protein sequence ID" value="MTD02234.1"/>
    <property type="molecule type" value="Genomic_DNA"/>
</dbReference>
<organism evidence="7 8">
    <name type="scientific">Streptococcus uberis</name>
    <dbReference type="NCBI Taxonomy" id="1349"/>
    <lineage>
        <taxon>Bacteria</taxon>
        <taxon>Bacillati</taxon>
        <taxon>Bacillota</taxon>
        <taxon>Bacilli</taxon>
        <taxon>Lactobacillales</taxon>
        <taxon>Streptococcaceae</taxon>
        <taxon>Streptococcus</taxon>
    </lineage>
</organism>
<dbReference type="InterPro" id="IPR004839">
    <property type="entry name" value="Aminotransferase_I/II_large"/>
</dbReference>
<protein>
    <submittedName>
        <fullName evidence="7">Aminotransferase class I/II-fold pyridoxal phosphate-dependent enzyme</fullName>
    </submittedName>
</protein>
<accession>A0A6L6G9T8</accession>
<evidence type="ECO:0000313" key="7">
    <source>
        <dbReference type="EMBL" id="MTD02234.1"/>
    </source>
</evidence>
<keyword evidence="6" id="KW-0804">Transcription</keyword>
<dbReference type="Pfam" id="PF00392">
    <property type="entry name" value="GntR"/>
    <property type="match status" value="1"/>
</dbReference>
<reference evidence="7 8" key="1">
    <citation type="submission" date="2019-11" db="EMBL/GenBank/DDBJ databases">
        <title>Streptococcus uberis isolated from clinical mastitis cases on a southeastern Queensland dairy.</title>
        <authorList>
            <person name="Workentine M.L."/>
            <person name="Price R."/>
            <person name="Olchowy T."/>
        </authorList>
    </citation>
    <scope>NUCLEOTIDE SEQUENCE [LARGE SCALE GENOMIC DNA]</scope>
    <source>
        <strain evidence="7 8">OLC4459-A17</strain>
    </source>
</reference>
<dbReference type="CDD" id="cd00609">
    <property type="entry name" value="AAT_like"/>
    <property type="match status" value="1"/>
</dbReference>
<dbReference type="GO" id="GO:0003677">
    <property type="term" value="F:DNA binding"/>
    <property type="evidence" value="ECO:0007669"/>
    <property type="project" value="UniProtKB-KW"/>
</dbReference>
<comment type="caution">
    <text evidence="7">The sequence shown here is derived from an EMBL/GenBank/DDBJ whole genome shotgun (WGS) entry which is preliminary data.</text>
</comment>
<gene>
    <name evidence="7" type="ORF">GKS16_08135</name>
</gene>
<evidence type="ECO:0000256" key="2">
    <source>
        <dbReference type="ARBA" id="ARBA00022576"/>
    </source>
</evidence>
<dbReference type="GO" id="GO:0008483">
    <property type="term" value="F:transaminase activity"/>
    <property type="evidence" value="ECO:0007669"/>
    <property type="project" value="UniProtKB-KW"/>
</dbReference>
<proteinExistence type="inferred from homology"/>
<keyword evidence="4" id="KW-0805">Transcription regulation</keyword>
<dbReference type="PROSITE" id="PS50949">
    <property type="entry name" value="HTH_GNTR"/>
    <property type="match status" value="1"/>
</dbReference>
<dbReference type="Pfam" id="PF00155">
    <property type="entry name" value="Aminotran_1_2"/>
    <property type="match status" value="1"/>
</dbReference>
<evidence type="ECO:0000256" key="4">
    <source>
        <dbReference type="ARBA" id="ARBA00023015"/>
    </source>
</evidence>
<dbReference type="GO" id="GO:0030170">
    <property type="term" value="F:pyridoxal phosphate binding"/>
    <property type="evidence" value="ECO:0007669"/>
    <property type="project" value="InterPro"/>
</dbReference>
<dbReference type="GO" id="GO:0003700">
    <property type="term" value="F:DNA-binding transcription factor activity"/>
    <property type="evidence" value="ECO:0007669"/>
    <property type="project" value="InterPro"/>
</dbReference>
<sequence length="418" mass="48579">MKAIYQKIYQELSDAIASNHLKKGEKLPSIRFLSQKYQCSKDTVQRALLDLKYANKIYAIPKSGYYVLGSTNELAMPHLSIDDYNDLAYKDFQSCLNETLSQRDASLLNYYPNPQGLEELIHSLHNYFTLNAIYAKENDIIITSGTQQALYILSQMSFPNQKEVILIEKPTYGRMENILTTLGIPFVTINRHFQGFDLKELENHFANDNIKFFYTVSRYSSPLGLSYRKNEKEKIVFLAKKYNVYIIEDDFLGDFSSQGDLPLHYFDTNQRVIYLKSFSMSVFPSLRIGALVLPQNLQDPFLSHKSMIDLDTNLIMQRALSLYLSNGMFEKNLKLLKDFFFKQVTLLEEILQNTFPKDHYRFTPQYLILETSHNPSKIRNLKSTPYDSLNIGNSFYLRMSLSLLTQKQLKEVIDEISK</sequence>
<evidence type="ECO:0000256" key="1">
    <source>
        <dbReference type="ARBA" id="ARBA00005384"/>
    </source>
</evidence>
<keyword evidence="7" id="KW-0808">Transferase</keyword>
<evidence type="ECO:0000256" key="3">
    <source>
        <dbReference type="ARBA" id="ARBA00022898"/>
    </source>
</evidence>
<dbReference type="Gene3D" id="3.40.640.10">
    <property type="entry name" value="Type I PLP-dependent aspartate aminotransferase-like (Major domain)"/>
    <property type="match status" value="1"/>
</dbReference>
<dbReference type="Gene3D" id="1.10.10.10">
    <property type="entry name" value="Winged helix-like DNA-binding domain superfamily/Winged helix DNA-binding domain"/>
    <property type="match status" value="1"/>
</dbReference>
<dbReference type="CDD" id="cd07377">
    <property type="entry name" value="WHTH_GntR"/>
    <property type="match status" value="1"/>
</dbReference>
<dbReference type="InterPro" id="IPR036390">
    <property type="entry name" value="WH_DNA-bd_sf"/>
</dbReference>
<dbReference type="RefSeq" id="WP_154617698.1">
    <property type="nucleotide sequence ID" value="NZ_JADFAY010000014.1"/>
</dbReference>
<evidence type="ECO:0000313" key="8">
    <source>
        <dbReference type="Proteomes" id="UP000483839"/>
    </source>
</evidence>
<evidence type="ECO:0000256" key="5">
    <source>
        <dbReference type="ARBA" id="ARBA00023125"/>
    </source>
</evidence>
<dbReference type="PANTHER" id="PTHR46577">
    <property type="entry name" value="HTH-TYPE TRANSCRIPTIONAL REGULATORY PROTEIN GABR"/>
    <property type="match status" value="1"/>
</dbReference>
<dbReference type="Proteomes" id="UP000483839">
    <property type="component" value="Unassembled WGS sequence"/>
</dbReference>